<accession>A0AAD3DB13</accession>
<proteinExistence type="predicted"/>
<comment type="caution">
    <text evidence="1">The sequence shown here is derived from an EMBL/GenBank/DDBJ whole genome shotgun (WGS) entry which is preliminary data.</text>
</comment>
<gene>
    <name evidence="1" type="ORF">CTEN210_16141</name>
</gene>
<dbReference type="Proteomes" id="UP001054902">
    <property type="component" value="Unassembled WGS sequence"/>
</dbReference>
<sequence>MSKEEWARFDQESFTAKYNESIPSDAVISRIVVDGIPWADSLKGITVVTKKVHTVVTKKVKKVHKLIEQGFKVQFMYKGTIFYLGIHPPSLIARCVYDKAATLLGKKKLNFDSEEDFEEKFKVAIDTELIKKQESMSKEEWAKFEQGSFIAKCKESIPSDAVIKGVIEYDLTWKESVNATVCWSMLTKRIDCGQ</sequence>
<reference evidence="1 2" key="1">
    <citation type="journal article" date="2021" name="Sci. Rep.">
        <title>The genome of the diatom Chaetoceros tenuissimus carries an ancient integrated fragment of an extant virus.</title>
        <authorList>
            <person name="Hongo Y."/>
            <person name="Kimura K."/>
            <person name="Takaki Y."/>
            <person name="Yoshida Y."/>
            <person name="Baba S."/>
            <person name="Kobayashi G."/>
            <person name="Nagasaki K."/>
            <person name="Hano T."/>
            <person name="Tomaru Y."/>
        </authorList>
    </citation>
    <scope>NUCLEOTIDE SEQUENCE [LARGE SCALE GENOMIC DNA]</scope>
    <source>
        <strain evidence="1 2">NIES-3715</strain>
    </source>
</reference>
<evidence type="ECO:0000313" key="2">
    <source>
        <dbReference type="Proteomes" id="UP001054902"/>
    </source>
</evidence>
<evidence type="ECO:0000313" key="1">
    <source>
        <dbReference type="EMBL" id="GFH59665.1"/>
    </source>
</evidence>
<keyword evidence="2" id="KW-1185">Reference proteome</keyword>
<dbReference type="EMBL" id="BLLK01000069">
    <property type="protein sequence ID" value="GFH59665.1"/>
    <property type="molecule type" value="Genomic_DNA"/>
</dbReference>
<protein>
    <submittedName>
        <fullName evidence="1">Uncharacterized protein</fullName>
    </submittedName>
</protein>
<organism evidence="1 2">
    <name type="scientific">Chaetoceros tenuissimus</name>
    <dbReference type="NCBI Taxonomy" id="426638"/>
    <lineage>
        <taxon>Eukaryota</taxon>
        <taxon>Sar</taxon>
        <taxon>Stramenopiles</taxon>
        <taxon>Ochrophyta</taxon>
        <taxon>Bacillariophyta</taxon>
        <taxon>Coscinodiscophyceae</taxon>
        <taxon>Chaetocerotophycidae</taxon>
        <taxon>Chaetocerotales</taxon>
        <taxon>Chaetocerotaceae</taxon>
        <taxon>Chaetoceros</taxon>
    </lineage>
</organism>
<name>A0AAD3DB13_9STRA</name>
<dbReference type="AlphaFoldDB" id="A0AAD3DB13"/>